<reference evidence="3" key="1">
    <citation type="submission" date="2021-03" db="EMBL/GenBank/DDBJ databases">
        <authorList>
            <person name="Bekaert M."/>
        </authorList>
    </citation>
    <scope>NUCLEOTIDE SEQUENCE</scope>
</reference>
<protein>
    <submittedName>
        <fullName evidence="3">CCR7</fullName>
    </submittedName>
</protein>
<comment type="caution">
    <text evidence="3">The sequence shown here is derived from an EMBL/GenBank/DDBJ whole genome shotgun (WGS) entry which is preliminary data.</text>
</comment>
<evidence type="ECO:0000313" key="3">
    <source>
        <dbReference type="EMBL" id="CAG2249404.1"/>
    </source>
</evidence>
<dbReference type="AlphaFoldDB" id="A0A8S3UW22"/>
<feature type="transmembrane region" description="Helical" evidence="1">
    <location>
        <begin position="86"/>
        <end position="110"/>
    </location>
</feature>
<proteinExistence type="predicted"/>
<evidence type="ECO:0000256" key="2">
    <source>
        <dbReference type="SAM" id="SignalP"/>
    </source>
</evidence>
<feature type="chain" id="PRO_5035912239" evidence="2">
    <location>
        <begin position="22"/>
        <end position="161"/>
    </location>
</feature>
<sequence length="161" mass="18666">MLSTCTYFFLFAIITCNPCLTREGDSSIKSRIRSLKYKTDMDIRFPLRIIALLVTFHIAVCQDELTDRLGHVSGSEYERVTSHDQTVLWITCGFSVLLIVFLIIFVIVVIKKKMKNKNEMLLLQEKLTEIEGHRLNIEIERLTIEKRRLEIVENKLAFSAA</sequence>
<dbReference type="OrthoDB" id="10456209at2759"/>
<feature type="transmembrane region" description="Helical" evidence="1">
    <location>
        <begin position="45"/>
        <end position="66"/>
    </location>
</feature>
<accession>A0A8S3UW22</accession>
<gene>
    <name evidence="3" type="ORF">MEDL_61087</name>
</gene>
<keyword evidence="2" id="KW-0732">Signal</keyword>
<organism evidence="3 4">
    <name type="scientific">Mytilus edulis</name>
    <name type="common">Blue mussel</name>
    <dbReference type="NCBI Taxonomy" id="6550"/>
    <lineage>
        <taxon>Eukaryota</taxon>
        <taxon>Metazoa</taxon>
        <taxon>Spiralia</taxon>
        <taxon>Lophotrochozoa</taxon>
        <taxon>Mollusca</taxon>
        <taxon>Bivalvia</taxon>
        <taxon>Autobranchia</taxon>
        <taxon>Pteriomorphia</taxon>
        <taxon>Mytilida</taxon>
        <taxon>Mytiloidea</taxon>
        <taxon>Mytilidae</taxon>
        <taxon>Mytilinae</taxon>
        <taxon>Mytilus</taxon>
    </lineage>
</organism>
<keyword evidence="1" id="KW-1133">Transmembrane helix</keyword>
<evidence type="ECO:0000256" key="1">
    <source>
        <dbReference type="SAM" id="Phobius"/>
    </source>
</evidence>
<dbReference type="EMBL" id="CAJPWZ010002969">
    <property type="protein sequence ID" value="CAG2249404.1"/>
    <property type="molecule type" value="Genomic_DNA"/>
</dbReference>
<keyword evidence="1" id="KW-0472">Membrane</keyword>
<keyword evidence="4" id="KW-1185">Reference proteome</keyword>
<name>A0A8S3UW22_MYTED</name>
<dbReference type="Proteomes" id="UP000683360">
    <property type="component" value="Unassembled WGS sequence"/>
</dbReference>
<keyword evidence="1" id="KW-0812">Transmembrane</keyword>
<feature type="signal peptide" evidence="2">
    <location>
        <begin position="1"/>
        <end position="21"/>
    </location>
</feature>
<evidence type="ECO:0000313" key="4">
    <source>
        <dbReference type="Proteomes" id="UP000683360"/>
    </source>
</evidence>